<feature type="region of interest" description="Disordered" evidence="1">
    <location>
        <begin position="146"/>
        <end position="185"/>
    </location>
</feature>
<feature type="chain" id="PRO_5029757201" description="Cnidarian restricted protein" evidence="2">
    <location>
        <begin position="24"/>
        <end position="364"/>
    </location>
</feature>
<protein>
    <recommendedName>
        <fullName evidence="5">Cnidarian restricted protein</fullName>
    </recommendedName>
</protein>
<reference evidence="3" key="1">
    <citation type="submission" date="2021-01" db="UniProtKB">
        <authorList>
            <consortium name="EnsemblMetazoa"/>
        </authorList>
    </citation>
    <scope>IDENTIFICATION</scope>
</reference>
<sequence>MRKIITSCCFFLLLLQSLLLIESRPRIAKRQRRATDDCEIDVITTDWGSGRNGQLRVTLPEELKAGDDVIVIVGFTNDNVQSFRAWGCLGVETQLNEEGEADIVFQVAQWMLNGGCVKPGKKITFGYNLQGTAKVEYVSILVNDDGDEDDNQCEGGEEGGEGGGEEGGEGGGEEGGEGGGDKETAIPVGNVTCDEIFKVQAERPGQTQGYLQFRAPEKSSIIEVEFSTTSPVQNFIVDGLTKLGEDEEPECPEVAGRLHFYEKTRLRIVEGQELRYTFNMNYDQNNGVVPKIEGASVFFEEEEIYCGVVAECEEEGSGEGSGEGNGEEEGSGEEEGGGEEEESGQGEGEGEGEEDREVNVATAD</sequence>
<dbReference type="RefSeq" id="XP_066934537.1">
    <property type="nucleotide sequence ID" value="XM_067078436.1"/>
</dbReference>
<accession>A0A7M5WTP3</accession>
<organism evidence="3 4">
    <name type="scientific">Clytia hemisphaerica</name>
    <dbReference type="NCBI Taxonomy" id="252671"/>
    <lineage>
        <taxon>Eukaryota</taxon>
        <taxon>Metazoa</taxon>
        <taxon>Cnidaria</taxon>
        <taxon>Hydrozoa</taxon>
        <taxon>Hydroidolina</taxon>
        <taxon>Leptothecata</taxon>
        <taxon>Obeliida</taxon>
        <taxon>Clytiidae</taxon>
        <taxon>Clytia</taxon>
    </lineage>
</organism>
<dbReference type="EnsemblMetazoa" id="CLYHEMT012952.2">
    <property type="protein sequence ID" value="CLYHEMP012952.2"/>
    <property type="gene ID" value="CLYHEMG012952"/>
</dbReference>
<feature type="signal peptide" evidence="2">
    <location>
        <begin position="1"/>
        <end position="23"/>
    </location>
</feature>
<evidence type="ECO:0000256" key="1">
    <source>
        <dbReference type="SAM" id="MobiDB-lite"/>
    </source>
</evidence>
<dbReference type="GeneID" id="136822193"/>
<evidence type="ECO:0000313" key="4">
    <source>
        <dbReference type="Proteomes" id="UP000594262"/>
    </source>
</evidence>
<feature type="compositionally biased region" description="Acidic residues" evidence="1">
    <location>
        <begin position="325"/>
        <end position="356"/>
    </location>
</feature>
<keyword evidence="4" id="KW-1185">Reference proteome</keyword>
<feature type="compositionally biased region" description="Acidic residues" evidence="1">
    <location>
        <begin position="146"/>
        <end position="176"/>
    </location>
</feature>
<keyword evidence="2" id="KW-0732">Signal</keyword>
<proteinExistence type="predicted"/>
<evidence type="ECO:0000313" key="3">
    <source>
        <dbReference type="EnsemblMetazoa" id="CLYHEMP012952.2"/>
    </source>
</evidence>
<dbReference type="AlphaFoldDB" id="A0A7M5WTP3"/>
<dbReference type="Proteomes" id="UP000594262">
    <property type="component" value="Unplaced"/>
</dbReference>
<name>A0A7M5WTP3_9CNID</name>
<feature type="region of interest" description="Disordered" evidence="1">
    <location>
        <begin position="313"/>
        <end position="364"/>
    </location>
</feature>
<evidence type="ECO:0008006" key="5">
    <source>
        <dbReference type="Google" id="ProtNLM"/>
    </source>
</evidence>
<evidence type="ECO:0000256" key="2">
    <source>
        <dbReference type="SAM" id="SignalP"/>
    </source>
</evidence>